<feature type="compositionally biased region" description="Basic residues" evidence="1">
    <location>
        <begin position="47"/>
        <end position="70"/>
    </location>
</feature>
<organism evidence="2">
    <name type="scientific">Lepeophtheirus salmonis</name>
    <name type="common">Salmon louse</name>
    <name type="synonym">Caligus salmonis</name>
    <dbReference type="NCBI Taxonomy" id="72036"/>
    <lineage>
        <taxon>Eukaryota</taxon>
        <taxon>Metazoa</taxon>
        <taxon>Ecdysozoa</taxon>
        <taxon>Arthropoda</taxon>
        <taxon>Crustacea</taxon>
        <taxon>Multicrustacea</taxon>
        <taxon>Hexanauplia</taxon>
        <taxon>Copepoda</taxon>
        <taxon>Siphonostomatoida</taxon>
        <taxon>Caligidae</taxon>
        <taxon>Lepeophtheirus</taxon>
    </lineage>
</organism>
<name>A0A0K2UFM5_LEPSM</name>
<evidence type="ECO:0000313" key="2">
    <source>
        <dbReference type="EMBL" id="CDW36845.1"/>
    </source>
</evidence>
<feature type="region of interest" description="Disordered" evidence="1">
    <location>
        <begin position="34"/>
        <end position="70"/>
    </location>
</feature>
<dbReference type="EMBL" id="HACA01019484">
    <property type="protein sequence ID" value="CDW36845.1"/>
    <property type="molecule type" value="Transcribed_RNA"/>
</dbReference>
<dbReference type="AlphaFoldDB" id="A0A0K2UFM5"/>
<accession>A0A0K2UFM5</accession>
<sequence>MSRAQGNSYSMTLSELKKNTDYGVEFVKELGEIPEQDEDTKSPIKPKLSKNKKQSRNKSTKKSKVSSKVKRVKVKMDKTNPNWRLKPRYHVTVYDLDPFFESSSMDFPFISTTHHSRLIIRSILLKDNKLLKSLIDDNEKVSSLTIRRSLANDMVPMMYAIMAEDREAIKILVSNESLNKSRAPSPIQMIETTSTGIYNYRSLGIKNIRQIEASRGGREGNNALTKDDTFSRSDLNTFILSKKLSVDFFEFLMEENVVSVHLWSHITKAFFNDNLKIALYLFKKHIKSSEFTNLHVEALTAKD</sequence>
<dbReference type="OrthoDB" id="2017365at2759"/>
<protein>
    <submittedName>
        <fullName evidence="2">Poly(ADPribose) polymerase pme5like [Aplysia californica]</fullName>
    </submittedName>
</protein>
<evidence type="ECO:0000256" key="1">
    <source>
        <dbReference type="SAM" id="MobiDB-lite"/>
    </source>
</evidence>
<proteinExistence type="predicted"/>
<reference evidence="2" key="1">
    <citation type="submission" date="2014-05" db="EMBL/GenBank/DDBJ databases">
        <authorList>
            <person name="Chronopoulou M."/>
        </authorList>
    </citation>
    <scope>NUCLEOTIDE SEQUENCE</scope>
    <source>
        <tissue evidence="2">Whole organism</tissue>
    </source>
</reference>